<feature type="compositionally biased region" description="Basic and acidic residues" evidence="5">
    <location>
        <begin position="70"/>
        <end position="85"/>
    </location>
</feature>
<dbReference type="PANTHER" id="PTHR10529">
    <property type="entry name" value="AP COMPLEX SUBUNIT MU"/>
    <property type="match status" value="1"/>
</dbReference>
<dbReference type="SUPFAM" id="SSF49447">
    <property type="entry name" value="Second domain of Mu2 adaptin subunit (ap50) of ap2 adaptor"/>
    <property type="match status" value="1"/>
</dbReference>
<evidence type="ECO:0000313" key="9">
    <source>
        <dbReference type="RefSeq" id="XP_013773054.1"/>
    </source>
</evidence>
<evidence type="ECO:0000313" key="10">
    <source>
        <dbReference type="RefSeq" id="XP_022239994.1"/>
    </source>
</evidence>
<dbReference type="RefSeq" id="XP_013773054.1">
    <property type="nucleotide sequence ID" value="XM_013917600.2"/>
</dbReference>
<dbReference type="InterPro" id="IPR036168">
    <property type="entry name" value="AP2_Mu_C_sf"/>
</dbReference>
<feature type="compositionally biased region" description="Basic residues" evidence="5">
    <location>
        <begin position="1"/>
        <end position="14"/>
    </location>
</feature>
<dbReference type="Proteomes" id="UP000694941">
    <property type="component" value="Unplaced"/>
</dbReference>
<comment type="subcellular location">
    <subcellularLocation>
        <location evidence="1">Cytoplasm</location>
    </subcellularLocation>
</comment>
<feature type="compositionally biased region" description="Basic and acidic residues" evidence="5">
    <location>
        <begin position="33"/>
        <end position="45"/>
    </location>
</feature>
<feature type="compositionally biased region" description="Basic and acidic residues" evidence="5">
    <location>
        <begin position="138"/>
        <end position="163"/>
    </location>
</feature>
<feature type="region of interest" description="Disordered" evidence="5">
    <location>
        <begin position="1542"/>
        <end position="1574"/>
    </location>
</feature>
<evidence type="ECO:0000256" key="4">
    <source>
        <dbReference type="ARBA" id="ARBA00022583"/>
    </source>
</evidence>
<dbReference type="PROSITE" id="PS51072">
    <property type="entry name" value="MHD"/>
    <property type="match status" value="1"/>
</dbReference>
<feature type="region of interest" description="Disordered" evidence="5">
    <location>
        <begin position="607"/>
        <end position="634"/>
    </location>
</feature>
<dbReference type="GeneID" id="106458141"/>
<feature type="domain" description="SHD" evidence="6">
    <location>
        <begin position="1060"/>
        <end position="1213"/>
    </location>
</feature>
<dbReference type="InterPro" id="IPR028565">
    <property type="entry name" value="MHD"/>
</dbReference>
<feature type="compositionally biased region" description="Polar residues" evidence="5">
    <location>
        <begin position="60"/>
        <end position="69"/>
    </location>
</feature>
<gene>
    <name evidence="9 10 11" type="primary">LOC106458141</name>
</gene>
<evidence type="ECO:0000256" key="2">
    <source>
        <dbReference type="ARBA" id="ARBA00005579"/>
    </source>
</evidence>
<feature type="compositionally biased region" description="Basic and acidic residues" evidence="5">
    <location>
        <begin position="916"/>
        <end position="934"/>
    </location>
</feature>
<dbReference type="InterPro" id="IPR050431">
    <property type="entry name" value="Adaptor_comp_med_subunit"/>
</dbReference>
<feature type="compositionally biased region" description="Pro residues" evidence="5">
    <location>
        <begin position="963"/>
        <end position="974"/>
    </location>
</feature>
<feature type="region of interest" description="Disordered" evidence="5">
    <location>
        <begin position="915"/>
        <end position="996"/>
    </location>
</feature>
<feature type="region of interest" description="Disordered" evidence="5">
    <location>
        <begin position="1008"/>
        <end position="1049"/>
    </location>
</feature>
<sequence length="1574" mass="177377">MNFIKKKIKGHKKGHDSEEEFDTYVQSQQSWPKESDDQPQERNTEEWQFFQQLTQKVQETLQKSQTSLSKLKDESAITDLDRPEYLDEEEHQSLPSGAKTWINFEEDSSFPEDFDISSSDQDKSVKSSKPPPRPPPPKLEKTTEVSEQETKAFHECQEQESHPNLEFSLEEEFGLSEELAKEIKTFPESPKQESHQQLEFSLEEEFGFHKDDASTSLNPNVEFLLEDENKERNDPFDTTFVDLSTDLSLVKHVTSDSTLIETQNDLRESSDPFDTSFVNTFEVSRRVCTEKVLEDKESSVFDVDKRSERSSEIKYNAFDEKNLKSVALETVLIPGETSKADIETMSNPFYSESVVNQSMGPSVSPFDVDSSSHYKAGTNPFDEVPSNSLGTQNIDLLSDTFSSDVSKAVKEQSQGVCEKTDSLFDPFGLDSSAHSSVVDGTLDSQSCSQDKSSSVLIFGLPPETSQGTEKDTFDPFFEIGDDGSIKDKLIPSVKDMQQPILETLDKKVDPFAIADQSDFFGTQTTNEQFNPFTSDGSKESSESAWHVLSQPSSNIHQSIMSSNMWNTESVKDSRESVADFGRITTVPKESQVTHTEMTISSVEDKNTDSFEFFSPPKSETKKLPETNAKNGDKSLFSNEAFDALSYSDNFPSSEKDDQPFSLSNETHRESNISILSSFIDEEEKFGKENIDKLVRDSEHNGEAIFDHFESKELGIMEDPISKEQKPPIEDSATAFIVPDKGSGGKLADSVDEKSSFSQGFSGISDFEVLSPSVVSQEKNSLPYNSKREVPPFDDMFGQMPTTTKTDSQLVSSVSEFDAFASFPDVSEQKSTSIDPFDTSNIHLEPVKDSVPYTDTAAFEAFAAKFEQAIEKFDTDVTVDDEFDPFAAPKGSSKTDEDDEKGFGTVDLFDPFLSITKPHENTPIKLPPKEPSRDSFDDDDTEDFSVVIKPKMREKGELSSLGLEPPPLLPPPPKTPTKSPSPQITTSRFNPFDKDSNDILIEGFGQEKFEEASVQSEEPPPALGESGVHRTDSTETPPTPLFDEDTSQPLEVFPPKFEGDGWEMMLRQPSKKKITGNRFWKKVFLKLSENSILQLFNKQEDNDPFQELPLQACYSLSEVGTQQYDVYGKIFTVKLQYIFYRERVGVRPGQLSKMMQGQITSVGQIAKLGLPLEHSPQISQLLKLGSQNYQDIKMFIQVVEDALFHLSVHRDRALTYKTEEVQVTVHDEFRVDQDKDGKVLKQLARVRIFFLAFITGMPDIEVGLNDIERQGKEVVGRHDIIPVVTEEWIRLEDCEFHSCVLSEEFENNRIIKLHPPDACLFELMRFRIRPPKNRELPLQVKTQMTVTTSRVEIRCDLLVPGFHSRKHGQVPCQDVQIRFPIPECWIYLFRVEKHSRYGSLKSAARKPGKIKGLERIIGTAQSLDPSLIEVSAGQAKYEHALKAVVWRIPRLPKEGQGAYTTQLFLLKLNLTSFDQIPDTFSQYVDVEFIMPATTVSHTTVRSVSVTNPNPPEKYVRYLSKHEYKVEISFCFSQTESEYISAATTTTTTTTVQPTTSENIPESGKESNSNGKNDTD</sequence>
<name>A0ABM1S8P0_LIMPO</name>
<dbReference type="RefSeq" id="XP_022239994.1">
    <property type="nucleotide sequence ID" value="XM_022384286.1"/>
</dbReference>
<evidence type="ECO:0000259" key="7">
    <source>
        <dbReference type="PROSITE" id="PS51072"/>
    </source>
</evidence>
<feature type="domain" description="MHD" evidence="7">
    <location>
        <begin position="1217"/>
        <end position="1527"/>
    </location>
</feature>
<evidence type="ECO:0000256" key="5">
    <source>
        <dbReference type="SAM" id="MobiDB-lite"/>
    </source>
</evidence>
<keyword evidence="4" id="KW-0254">Endocytosis</keyword>
<proteinExistence type="inferred from homology"/>
<feature type="compositionally biased region" description="Polar residues" evidence="5">
    <location>
        <begin position="1564"/>
        <end position="1574"/>
    </location>
</feature>
<feature type="compositionally biased region" description="Low complexity" evidence="5">
    <location>
        <begin position="1542"/>
        <end position="1554"/>
    </location>
</feature>
<reference evidence="9 10" key="1">
    <citation type="submission" date="2025-05" db="UniProtKB">
        <authorList>
            <consortium name="RefSeq"/>
        </authorList>
    </citation>
    <scope>IDENTIFICATION</scope>
    <source>
        <tissue evidence="9 10">Muscle</tissue>
    </source>
</reference>
<dbReference type="Pfam" id="PF00928">
    <property type="entry name" value="Adap_comp_sub"/>
    <property type="match status" value="1"/>
</dbReference>
<feature type="region of interest" description="Disordered" evidence="5">
    <location>
        <begin position="647"/>
        <end position="666"/>
    </location>
</feature>
<evidence type="ECO:0000256" key="1">
    <source>
        <dbReference type="ARBA" id="ARBA00004496"/>
    </source>
</evidence>
<feature type="region of interest" description="Disordered" evidence="5">
    <location>
        <begin position="60"/>
        <end position="167"/>
    </location>
</feature>
<keyword evidence="3" id="KW-0963">Cytoplasm</keyword>
<dbReference type="Gene3D" id="2.60.40.1170">
    <property type="entry name" value="Mu homology domain, subdomain B"/>
    <property type="match status" value="1"/>
</dbReference>
<accession>A0ABM1S8P0</accession>
<evidence type="ECO:0000313" key="11">
    <source>
        <dbReference type="RefSeq" id="XP_022239995.1"/>
    </source>
</evidence>
<organism evidence="8 11">
    <name type="scientific">Limulus polyphemus</name>
    <name type="common">Atlantic horseshoe crab</name>
    <dbReference type="NCBI Taxonomy" id="6850"/>
    <lineage>
        <taxon>Eukaryota</taxon>
        <taxon>Metazoa</taxon>
        <taxon>Ecdysozoa</taxon>
        <taxon>Arthropoda</taxon>
        <taxon>Chelicerata</taxon>
        <taxon>Merostomata</taxon>
        <taxon>Xiphosura</taxon>
        <taxon>Limulidae</taxon>
        <taxon>Limulus</taxon>
    </lineage>
</organism>
<evidence type="ECO:0000256" key="3">
    <source>
        <dbReference type="ARBA" id="ARBA00022490"/>
    </source>
</evidence>
<evidence type="ECO:0000259" key="6">
    <source>
        <dbReference type="PROSITE" id="PS51070"/>
    </source>
</evidence>
<feature type="region of interest" description="Disordered" evidence="5">
    <location>
        <begin position="880"/>
        <end position="903"/>
    </location>
</feature>
<evidence type="ECO:0000313" key="8">
    <source>
        <dbReference type="Proteomes" id="UP000694941"/>
    </source>
</evidence>
<keyword evidence="8" id="KW-1185">Reference proteome</keyword>
<dbReference type="PROSITE" id="PS51070">
    <property type="entry name" value="SHD"/>
    <property type="match status" value="1"/>
</dbReference>
<feature type="region of interest" description="Disordered" evidence="5">
    <location>
        <begin position="1"/>
        <end position="45"/>
    </location>
</feature>
<protein>
    <submittedName>
        <fullName evidence="9 10">Protein stoned-B-like</fullName>
    </submittedName>
</protein>
<dbReference type="RefSeq" id="XP_022239995.1">
    <property type="nucleotide sequence ID" value="XM_022384287.1"/>
</dbReference>
<feature type="compositionally biased region" description="Acidic residues" evidence="5">
    <location>
        <begin position="104"/>
        <end position="115"/>
    </location>
</feature>
<dbReference type="InterPro" id="IPR012320">
    <property type="entry name" value="SHD_dom"/>
</dbReference>
<comment type="similarity">
    <text evidence="2">Belongs to the Stoned B family.</text>
</comment>